<reference evidence="2 3" key="1">
    <citation type="submission" date="2015-01" db="EMBL/GenBank/DDBJ databases">
        <title>Complete genome of Pseudomonas batumici UCM B-321 producer of the batumin antibiotic with strong antistaphilococcal and potential anticancer activity.</title>
        <authorList>
            <person name="Klochko V.V."/>
            <person name="Zelena L.B."/>
            <person name="Elena K.A."/>
            <person name="Reva O.N."/>
        </authorList>
    </citation>
    <scope>NUCLEOTIDE SEQUENCE [LARGE SCALE GENOMIC DNA]</scope>
    <source>
        <strain evidence="2 3">UCM B-321</strain>
    </source>
</reference>
<evidence type="ECO:0000313" key="2">
    <source>
        <dbReference type="EMBL" id="KIH85769.1"/>
    </source>
</evidence>
<comment type="caution">
    <text evidence="2">The sequence shown here is derived from an EMBL/GenBank/DDBJ whole genome shotgun (WGS) entry which is preliminary data.</text>
</comment>
<dbReference type="STRING" id="226910.UCMB321_0136"/>
<dbReference type="PATRIC" id="fig|226910.6.peg.137"/>
<sequence length="54" mass="5844">MPIGGVFQNIQHDDAPTCEGPSYPVTRKERSLAPHRGRAVAGSLSRSARREAVI</sequence>
<dbReference type="EMBL" id="JXDG01000003">
    <property type="protein sequence ID" value="KIH85769.1"/>
    <property type="molecule type" value="Genomic_DNA"/>
</dbReference>
<dbReference type="Proteomes" id="UP000031535">
    <property type="component" value="Unassembled WGS sequence"/>
</dbReference>
<gene>
    <name evidence="2" type="ORF">UCMB321_0136</name>
</gene>
<feature type="region of interest" description="Disordered" evidence="1">
    <location>
        <begin position="1"/>
        <end position="54"/>
    </location>
</feature>
<evidence type="ECO:0000313" key="3">
    <source>
        <dbReference type="Proteomes" id="UP000031535"/>
    </source>
</evidence>
<evidence type="ECO:0000256" key="1">
    <source>
        <dbReference type="SAM" id="MobiDB-lite"/>
    </source>
</evidence>
<protein>
    <submittedName>
        <fullName evidence="2">Uncharacterized protein</fullName>
    </submittedName>
</protein>
<name>A0A0C2EIA6_9PSED</name>
<organism evidence="2 3">
    <name type="scientific">Pseudomonas batumici</name>
    <dbReference type="NCBI Taxonomy" id="226910"/>
    <lineage>
        <taxon>Bacteria</taxon>
        <taxon>Pseudomonadati</taxon>
        <taxon>Pseudomonadota</taxon>
        <taxon>Gammaproteobacteria</taxon>
        <taxon>Pseudomonadales</taxon>
        <taxon>Pseudomonadaceae</taxon>
        <taxon>Pseudomonas</taxon>
    </lineage>
</organism>
<keyword evidence="3" id="KW-1185">Reference proteome</keyword>
<dbReference type="AlphaFoldDB" id="A0A0C2EIA6"/>
<accession>A0A0C2EIA6</accession>
<proteinExistence type="predicted"/>